<proteinExistence type="predicted"/>
<dbReference type="EMBL" id="CP015350">
    <property type="protein sequence ID" value="ANS47594.1"/>
    <property type="molecule type" value="Genomic_DNA"/>
</dbReference>
<dbReference type="InterPro" id="IPR007936">
    <property type="entry name" value="VapE-like_dom"/>
</dbReference>
<dbReference type="PANTHER" id="PTHR34985:SF1">
    <property type="entry name" value="SLR0554 PROTEIN"/>
    <property type="match status" value="1"/>
</dbReference>
<evidence type="ECO:0000313" key="3">
    <source>
        <dbReference type="Proteomes" id="UP000092743"/>
    </source>
</evidence>
<name>A0A9W3X049_BACTU</name>
<organism evidence="2 3">
    <name type="scientific">Bacillus thuringiensis</name>
    <dbReference type="NCBI Taxonomy" id="1428"/>
    <lineage>
        <taxon>Bacteria</taxon>
        <taxon>Bacillati</taxon>
        <taxon>Bacillota</taxon>
        <taxon>Bacilli</taxon>
        <taxon>Bacillales</taxon>
        <taxon>Bacillaceae</taxon>
        <taxon>Bacillus</taxon>
        <taxon>Bacillus cereus group</taxon>
    </lineage>
</organism>
<sequence>MSELDKAVAESAETQGLIKVPFEENQFLKNQYGQIKSNSLKNIRIAIENDDILKNKFIFNEFSQELEIKEDFKLNKTDFKKGNFREVYKTAVLEYFEDKYKVLFVDKNLMSVIASIAEENRYNPVKDFMERCYCEWDGRKRAGTLLPDFLGVEENESTEQKTKIFFVGAVMKVYKPFEKFDFVLDLVGGQGAGKTTFLTKMGREWYTDNIASFDNKDDLPVMLRALIVNDDEMSVSEKTRFSDLKKFVTQTSLTFRPPYASKSERHAKNFVIARTTNHDEYQKDRTGARRWLPVKCSTERQKHHPVTDLTDEIVRQVWGEMVYYYKQGFNFTLSAEFEEILDKERGDFEYFDEQEELLEQYLEIPIPEDFYKGFDNNSGKWARRYYISGFIDTGNPPDHIFKGEIKTRDFVTASYFHWEAMGVEVGKGSSKITAKFKNVMSNKKDWQKASRRGKRGFKRIL</sequence>
<reference evidence="2 3" key="1">
    <citation type="submission" date="2016-04" db="EMBL/GenBank/DDBJ databases">
        <title>High quality genome of the nematocidal Bacillus thuringiensis MYBT18246.</title>
        <authorList>
            <person name="Hollensteiner J."/>
            <person name="Poehlein A."/>
            <person name="Sproeer C."/>
            <person name="Bunk B."/>
            <person name="Rosenstiel P."/>
            <person name="Schulenburg H."/>
            <person name="Liesegang H."/>
        </authorList>
    </citation>
    <scope>NUCLEOTIDE SEQUENCE [LARGE SCALE GENOMIC DNA]</scope>
    <source>
        <strain evidence="2 3">MYBT18246</strain>
    </source>
</reference>
<gene>
    <name evidence="2" type="ORF">BT246_22200</name>
</gene>
<dbReference type="AlphaFoldDB" id="A0A9W3X049"/>
<feature type="domain" description="Virulence-associated protein E-like" evidence="1">
    <location>
        <begin position="134"/>
        <end position="348"/>
    </location>
</feature>
<evidence type="ECO:0000313" key="2">
    <source>
        <dbReference type="EMBL" id="ANS47594.1"/>
    </source>
</evidence>
<dbReference type="Pfam" id="PF05272">
    <property type="entry name" value="VapE-like_dom"/>
    <property type="match status" value="1"/>
</dbReference>
<evidence type="ECO:0000259" key="1">
    <source>
        <dbReference type="Pfam" id="PF05272"/>
    </source>
</evidence>
<accession>A0A9W3X049</accession>
<dbReference type="RefSeq" id="WP_065483289.1">
    <property type="nucleotide sequence ID" value="NZ_CP015350.1"/>
</dbReference>
<protein>
    <submittedName>
        <fullName evidence="2">Virulence-associated protein E</fullName>
    </submittedName>
</protein>
<dbReference type="Proteomes" id="UP000092743">
    <property type="component" value="Chromosome"/>
</dbReference>
<dbReference type="PANTHER" id="PTHR34985">
    <property type="entry name" value="SLR0554 PROTEIN"/>
    <property type="match status" value="1"/>
</dbReference>